<sequence>MAPAVTATVVAADAPASYEETHVHQVYDSIASHFSSTRYKPWPIIAAFLADLRDGWVGLDSGTGNGKYLPLPADPDRPNPRARYVKWYGAMCSGTGGENMFFYDSPPRYARTARPRGQTLIVGRLTLARTRPHLRVGRAARRSLKRSIPSGSSGAGQDVFVPWVLSDDKTQVFNRYYHMFDDGELAGLVALAAEELSLVVGPPSSSHLKGVEIVQDGWERSNHYVELRRWQTQQ</sequence>
<evidence type="ECO:0000313" key="3">
    <source>
        <dbReference type="EMBL" id="KAF7363329.1"/>
    </source>
</evidence>
<dbReference type="GO" id="GO:0000049">
    <property type="term" value="F:tRNA binding"/>
    <property type="evidence" value="ECO:0007669"/>
    <property type="project" value="TreeGrafter"/>
</dbReference>
<keyword evidence="2 3" id="KW-0808">Transferase</keyword>
<evidence type="ECO:0000256" key="2">
    <source>
        <dbReference type="ARBA" id="ARBA00022679"/>
    </source>
</evidence>
<dbReference type="Gene3D" id="3.40.50.150">
    <property type="entry name" value="Vaccinia Virus protein VP39"/>
    <property type="match status" value="2"/>
</dbReference>
<dbReference type="EMBL" id="JACAZH010000007">
    <property type="protein sequence ID" value="KAF7363329.1"/>
    <property type="molecule type" value="Genomic_DNA"/>
</dbReference>
<reference evidence="3" key="1">
    <citation type="submission" date="2020-05" db="EMBL/GenBank/DDBJ databases">
        <title>Mycena genomes resolve the evolution of fungal bioluminescence.</title>
        <authorList>
            <person name="Tsai I.J."/>
        </authorList>
    </citation>
    <scope>NUCLEOTIDE SEQUENCE</scope>
    <source>
        <strain evidence="3">160909Yilan</strain>
    </source>
</reference>
<organism evidence="3 4">
    <name type="scientific">Mycena sanguinolenta</name>
    <dbReference type="NCBI Taxonomy" id="230812"/>
    <lineage>
        <taxon>Eukaryota</taxon>
        <taxon>Fungi</taxon>
        <taxon>Dikarya</taxon>
        <taxon>Basidiomycota</taxon>
        <taxon>Agaricomycotina</taxon>
        <taxon>Agaricomycetes</taxon>
        <taxon>Agaricomycetidae</taxon>
        <taxon>Agaricales</taxon>
        <taxon>Marasmiineae</taxon>
        <taxon>Mycenaceae</taxon>
        <taxon>Mycena</taxon>
    </lineage>
</organism>
<dbReference type="OrthoDB" id="271595at2759"/>
<dbReference type="GO" id="GO:0002098">
    <property type="term" value="P:tRNA wobble uridine modification"/>
    <property type="evidence" value="ECO:0007669"/>
    <property type="project" value="TreeGrafter"/>
</dbReference>
<dbReference type="GO" id="GO:0030488">
    <property type="term" value="P:tRNA methylation"/>
    <property type="evidence" value="ECO:0007669"/>
    <property type="project" value="TreeGrafter"/>
</dbReference>
<dbReference type="GO" id="GO:0005634">
    <property type="term" value="C:nucleus"/>
    <property type="evidence" value="ECO:0007669"/>
    <property type="project" value="TreeGrafter"/>
</dbReference>
<comment type="caution">
    <text evidence="3">The sequence shown here is derived from an EMBL/GenBank/DDBJ whole genome shotgun (WGS) entry which is preliminary data.</text>
</comment>
<gene>
    <name evidence="3" type="ORF">MSAN_00988300</name>
</gene>
<dbReference type="PANTHER" id="PTHR13069">
    <property type="entry name" value="ALKYLATED DNA REPAIR PROTEIN ALKB HOMOLOG 8"/>
    <property type="match status" value="1"/>
</dbReference>
<dbReference type="InterPro" id="IPR051422">
    <property type="entry name" value="AlkB_tRNA_MeTrf/Diox"/>
</dbReference>
<name>A0A8H6YQJ2_9AGAR</name>
<dbReference type="GO" id="GO:0005737">
    <property type="term" value="C:cytoplasm"/>
    <property type="evidence" value="ECO:0007669"/>
    <property type="project" value="TreeGrafter"/>
</dbReference>
<dbReference type="GO" id="GO:0106335">
    <property type="term" value="F:tRNA (5-carboxymethyluridine(34)-5-O)-methyltransferase activity"/>
    <property type="evidence" value="ECO:0007669"/>
    <property type="project" value="TreeGrafter"/>
</dbReference>
<dbReference type="PANTHER" id="PTHR13069:SF21">
    <property type="entry name" value="ALKYLATED DNA REPAIR PROTEIN ALKB HOMOLOG 8"/>
    <property type="match status" value="1"/>
</dbReference>
<keyword evidence="1 3" id="KW-0489">Methyltransferase</keyword>
<dbReference type="Proteomes" id="UP000623467">
    <property type="component" value="Unassembled WGS sequence"/>
</dbReference>
<dbReference type="InterPro" id="IPR029063">
    <property type="entry name" value="SAM-dependent_MTases_sf"/>
</dbReference>
<accession>A0A8H6YQJ2</accession>
<keyword evidence="4" id="KW-1185">Reference proteome</keyword>
<protein>
    <submittedName>
        <fullName evidence="3">Trna methyltransferase</fullName>
    </submittedName>
</protein>
<proteinExistence type="predicted"/>
<evidence type="ECO:0000313" key="4">
    <source>
        <dbReference type="Proteomes" id="UP000623467"/>
    </source>
</evidence>
<evidence type="ECO:0000256" key="1">
    <source>
        <dbReference type="ARBA" id="ARBA00022603"/>
    </source>
</evidence>
<dbReference type="AlphaFoldDB" id="A0A8H6YQJ2"/>